<sequence length="172" mass="18239">MGRRGIIFLGVAALLSGCSKGGTPEDQPPIPLATMAERDAVKLEGAGDQPLTGYTNDKYGFTIMVPPGWGDYRTDVTADGASFTNPAFGSVLRVQGDAGNTLENVQEDLPGGTMSKTEYRGIRADADDHQTAYRAIKTAQGTTIARLRYPARHAAALMPVAKAVLDSLVVKR</sequence>
<dbReference type="PROSITE" id="PS51257">
    <property type="entry name" value="PROKAR_LIPOPROTEIN"/>
    <property type="match status" value="1"/>
</dbReference>
<gene>
    <name evidence="1" type="ORF">FHS49_001291</name>
</gene>
<reference evidence="1 2" key="1">
    <citation type="submission" date="2020-08" db="EMBL/GenBank/DDBJ databases">
        <title>Genomic Encyclopedia of Type Strains, Phase IV (KMG-IV): sequencing the most valuable type-strain genomes for metagenomic binning, comparative biology and taxonomic classification.</title>
        <authorList>
            <person name="Goeker M."/>
        </authorList>
    </citation>
    <scope>NUCLEOTIDE SEQUENCE [LARGE SCALE GENOMIC DNA]</scope>
    <source>
        <strain evidence="1 2">DSM 25079</strain>
    </source>
</reference>
<accession>A0A7W9AGH8</accession>
<dbReference type="AlphaFoldDB" id="A0A7W9AGH8"/>
<evidence type="ECO:0008006" key="3">
    <source>
        <dbReference type="Google" id="ProtNLM"/>
    </source>
</evidence>
<organism evidence="1 2">
    <name type="scientific">Sphingobium boeckii</name>
    <dbReference type="NCBI Taxonomy" id="1082345"/>
    <lineage>
        <taxon>Bacteria</taxon>
        <taxon>Pseudomonadati</taxon>
        <taxon>Pseudomonadota</taxon>
        <taxon>Alphaproteobacteria</taxon>
        <taxon>Sphingomonadales</taxon>
        <taxon>Sphingomonadaceae</taxon>
        <taxon>Sphingobium</taxon>
    </lineage>
</organism>
<comment type="caution">
    <text evidence="1">The sequence shown here is derived from an EMBL/GenBank/DDBJ whole genome shotgun (WGS) entry which is preliminary data.</text>
</comment>
<dbReference type="Proteomes" id="UP000549617">
    <property type="component" value="Unassembled WGS sequence"/>
</dbReference>
<keyword evidence="2" id="KW-1185">Reference proteome</keyword>
<protein>
    <recommendedName>
        <fullName evidence="3">Lipoprotein</fullName>
    </recommendedName>
</protein>
<evidence type="ECO:0000313" key="2">
    <source>
        <dbReference type="Proteomes" id="UP000549617"/>
    </source>
</evidence>
<proteinExistence type="predicted"/>
<dbReference type="EMBL" id="JACIJC010000002">
    <property type="protein sequence ID" value="MBB5685283.1"/>
    <property type="molecule type" value="Genomic_DNA"/>
</dbReference>
<evidence type="ECO:0000313" key="1">
    <source>
        <dbReference type="EMBL" id="MBB5685283.1"/>
    </source>
</evidence>
<dbReference type="RefSeq" id="WP_184016501.1">
    <property type="nucleotide sequence ID" value="NZ_JACIJC010000002.1"/>
</dbReference>
<name>A0A7W9AGH8_9SPHN</name>